<proteinExistence type="predicted"/>
<name>A0ABV0Q3M2_9TELE</name>
<gene>
    <name evidence="2" type="ORF">GOODEAATRI_032452</name>
</gene>
<evidence type="ECO:0000313" key="3">
    <source>
        <dbReference type="Proteomes" id="UP001476798"/>
    </source>
</evidence>
<dbReference type="Proteomes" id="UP001476798">
    <property type="component" value="Unassembled WGS sequence"/>
</dbReference>
<reference evidence="2 3" key="1">
    <citation type="submission" date="2021-06" db="EMBL/GenBank/DDBJ databases">
        <authorList>
            <person name="Palmer J.M."/>
        </authorList>
    </citation>
    <scope>NUCLEOTIDE SEQUENCE [LARGE SCALE GENOMIC DNA]</scope>
    <source>
        <strain evidence="2 3">GA_2019</strain>
        <tissue evidence="2">Muscle</tissue>
    </source>
</reference>
<organism evidence="2 3">
    <name type="scientific">Goodea atripinnis</name>
    <dbReference type="NCBI Taxonomy" id="208336"/>
    <lineage>
        <taxon>Eukaryota</taxon>
        <taxon>Metazoa</taxon>
        <taxon>Chordata</taxon>
        <taxon>Craniata</taxon>
        <taxon>Vertebrata</taxon>
        <taxon>Euteleostomi</taxon>
        <taxon>Actinopterygii</taxon>
        <taxon>Neopterygii</taxon>
        <taxon>Teleostei</taxon>
        <taxon>Neoteleostei</taxon>
        <taxon>Acanthomorphata</taxon>
        <taxon>Ovalentaria</taxon>
        <taxon>Atherinomorphae</taxon>
        <taxon>Cyprinodontiformes</taxon>
        <taxon>Goodeidae</taxon>
        <taxon>Goodea</taxon>
    </lineage>
</organism>
<dbReference type="EMBL" id="JAHRIO010096019">
    <property type="protein sequence ID" value="MEQ2190123.1"/>
    <property type="molecule type" value="Genomic_DNA"/>
</dbReference>
<keyword evidence="3" id="KW-1185">Reference proteome</keyword>
<feature type="region of interest" description="Disordered" evidence="1">
    <location>
        <begin position="102"/>
        <end position="137"/>
    </location>
</feature>
<feature type="compositionally biased region" description="Basic and acidic residues" evidence="1">
    <location>
        <begin position="121"/>
        <end position="131"/>
    </location>
</feature>
<comment type="caution">
    <text evidence="2">The sequence shown here is derived from an EMBL/GenBank/DDBJ whole genome shotgun (WGS) entry which is preliminary data.</text>
</comment>
<evidence type="ECO:0000313" key="2">
    <source>
        <dbReference type="EMBL" id="MEQ2190123.1"/>
    </source>
</evidence>
<protein>
    <submittedName>
        <fullName evidence="2">Uncharacterized protein</fullName>
    </submittedName>
</protein>
<sequence length="137" mass="15973">MFCFQINVVSLFNDGVFKQILNIRWDQGNLIQSILQIPSQVQTFQLILVFKLQSDSVHYSNWLNCFLSKETQQIASVQRLAAFTPPEFHVATLERWKLHFTRKKPPAKPEPGSVMRRREHRDHEHPAEDGVLKNTCS</sequence>
<accession>A0ABV0Q3M2</accession>
<evidence type="ECO:0000256" key="1">
    <source>
        <dbReference type="SAM" id="MobiDB-lite"/>
    </source>
</evidence>